<dbReference type="PANTHER" id="PTHR30093">
    <property type="entry name" value="GENERAL SECRETION PATHWAY PROTEIN G"/>
    <property type="match status" value="1"/>
</dbReference>
<dbReference type="RefSeq" id="WP_305170697.1">
    <property type="nucleotide sequence ID" value="NZ_JAUUUU010000004.1"/>
</dbReference>
<protein>
    <submittedName>
        <fullName evidence="3">Type IV pilin protein</fullName>
    </submittedName>
</protein>
<accession>A0AAW8B5T6</accession>
<sequence>MHRKLKSGFTMIELLIVVAIMAIIVAVALPNYREYVIKSNRSVAKGALLELASRQEQYFLNNRSYTNSLEDLGFDATYYVDSEGQPLASSSGSIYQLTIDEPDSNTGETTYTLLATPQNGQTEDARCATFSIDERAEKTVVDATESASYCW</sequence>
<organism evidence="3 4">
    <name type="scientific">Porticoccus litoralis</name>
    <dbReference type="NCBI Taxonomy" id="434086"/>
    <lineage>
        <taxon>Bacteria</taxon>
        <taxon>Pseudomonadati</taxon>
        <taxon>Pseudomonadota</taxon>
        <taxon>Gammaproteobacteria</taxon>
        <taxon>Cellvibrionales</taxon>
        <taxon>Porticoccaceae</taxon>
        <taxon>Porticoccus</taxon>
    </lineage>
</organism>
<name>A0AAW8B5T6_9GAMM</name>
<evidence type="ECO:0000256" key="2">
    <source>
        <dbReference type="SAM" id="Phobius"/>
    </source>
</evidence>
<dbReference type="Gene3D" id="3.30.700.10">
    <property type="entry name" value="Glycoprotein, Type 4 Pilin"/>
    <property type="match status" value="1"/>
</dbReference>
<dbReference type="GO" id="GO:0015628">
    <property type="term" value="P:protein secretion by the type II secretion system"/>
    <property type="evidence" value="ECO:0007669"/>
    <property type="project" value="InterPro"/>
</dbReference>
<dbReference type="InterPro" id="IPR031982">
    <property type="entry name" value="PilE-like"/>
</dbReference>
<keyword evidence="1" id="KW-0488">Methylation</keyword>
<reference evidence="3" key="2">
    <citation type="submission" date="2023-08" db="EMBL/GenBank/DDBJ databases">
        <authorList>
            <person name="Luo J."/>
        </authorList>
    </citation>
    <scope>NUCLEOTIDE SEQUENCE</scope>
    <source>
        <strain evidence="3">DSM 25064</strain>
    </source>
</reference>
<comment type="caution">
    <text evidence="3">The sequence shown here is derived from an EMBL/GenBank/DDBJ whole genome shotgun (WGS) entry which is preliminary data.</text>
</comment>
<dbReference type="EMBL" id="JAUUUU010000004">
    <property type="protein sequence ID" value="MDP1521067.1"/>
    <property type="molecule type" value="Genomic_DNA"/>
</dbReference>
<evidence type="ECO:0000256" key="1">
    <source>
        <dbReference type="ARBA" id="ARBA00022481"/>
    </source>
</evidence>
<feature type="transmembrane region" description="Helical" evidence="2">
    <location>
        <begin position="12"/>
        <end position="32"/>
    </location>
</feature>
<evidence type="ECO:0000313" key="4">
    <source>
        <dbReference type="Proteomes" id="UP001178354"/>
    </source>
</evidence>
<dbReference type="NCBIfam" id="TIGR02532">
    <property type="entry name" value="IV_pilin_GFxxxE"/>
    <property type="match status" value="1"/>
</dbReference>
<dbReference type="Pfam" id="PF16732">
    <property type="entry name" value="ComP_DUS"/>
    <property type="match status" value="1"/>
</dbReference>
<dbReference type="Proteomes" id="UP001178354">
    <property type="component" value="Unassembled WGS sequence"/>
</dbReference>
<dbReference type="PRINTS" id="PR00813">
    <property type="entry name" value="BCTERIALGSPG"/>
</dbReference>
<evidence type="ECO:0000313" key="3">
    <source>
        <dbReference type="EMBL" id="MDP1521067.1"/>
    </source>
</evidence>
<keyword evidence="4" id="KW-1185">Reference proteome</keyword>
<proteinExistence type="predicted"/>
<dbReference type="InterPro" id="IPR012902">
    <property type="entry name" value="N_methyl_site"/>
</dbReference>
<keyword evidence="2" id="KW-0472">Membrane</keyword>
<dbReference type="InterPro" id="IPR000983">
    <property type="entry name" value="Bac_GSPG_pilin"/>
</dbReference>
<dbReference type="AlphaFoldDB" id="A0AAW8B5T6"/>
<dbReference type="SUPFAM" id="SSF54523">
    <property type="entry name" value="Pili subunits"/>
    <property type="match status" value="1"/>
</dbReference>
<dbReference type="GO" id="GO:0043683">
    <property type="term" value="P:type IV pilus assembly"/>
    <property type="evidence" value="ECO:0007669"/>
    <property type="project" value="InterPro"/>
</dbReference>
<reference evidence="3" key="1">
    <citation type="journal article" date="2010" name="Int. J. Syst. Evol. Microbiol.">
        <title>Porticoccus litoralis gen. nov., sp. nov., a gammaproteobacterium isolated from the Yellow Sea.</title>
        <authorList>
            <person name="Oh H.M."/>
            <person name="Kim H."/>
            <person name="Kim K.M."/>
            <person name="Min G.S."/>
            <person name="Cho J.C."/>
        </authorList>
    </citation>
    <scope>NUCLEOTIDE SEQUENCE</scope>
    <source>
        <strain evidence="3">DSM 25064</strain>
    </source>
</reference>
<dbReference type="Pfam" id="PF07963">
    <property type="entry name" value="N_methyl"/>
    <property type="match status" value="1"/>
</dbReference>
<keyword evidence="2" id="KW-1133">Transmembrane helix</keyword>
<dbReference type="GO" id="GO:0015627">
    <property type="term" value="C:type II protein secretion system complex"/>
    <property type="evidence" value="ECO:0007669"/>
    <property type="project" value="InterPro"/>
</dbReference>
<keyword evidence="2" id="KW-0812">Transmembrane</keyword>
<gene>
    <name evidence="3" type="ORF">Q8A57_08815</name>
</gene>
<dbReference type="PANTHER" id="PTHR30093:SF47">
    <property type="entry name" value="TYPE IV PILUS NON-CORE MINOR PILIN PILE"/>
    <property type="match status" value="1"/>
</dbReference>
<dbReference type="InterPro" id="IPR045584">
    <property type="entry name" value="Pilin-like"/>
</dbReference>